<dbReference type="EMBL" id="HBHY01017563">
    <property type="protein sequence ID" value="CAE0147448.1"/>
    <property type="molecule type" value="Transcribed_RNA"/>
</dbReference>
<proteinExistence type="predicted"/>
<organism evidence="1">
    <name type="scientific">Prasinoderma singulare</name>
    <dbReference type="NCBI Taxonomy" id="676789"/>
    <lineage>
        <taxon>Eukaryota</taxon>
        <taxon>Viridiplantae</taxon>
        <taxon>Prasinodermophyta</taxon>
        <taxon>Prasinodermophyceae</taxon>
        <taxon>Prasinodermales</taxon>
        <taxon>Prasinodermaceae</taxon>
        <taxon>Prasinoderma</taxon>
    </lineage>
</organism>
<name>A0A7S3BXF8_9VIRI</name>
<evidence type="ECO:0000313" key="1">
    <source>
        <dbReference type="EMBL" id="CAE0147448.1"/>
    </source>
</evidence>
<gene>
    <name evidence="1" type="ORF">PSIN1315_LOCUS11333</name>
</gene>
<dbReference type="AlphaFoldDB" id="A0A7S3BXF8"/>
<protein>
    <submittedName>
        <fullName evidence="1">Uncharacterized protein</fullName>
    </submittedName>
</protein>
<reference evidence="1" key="1">
    <citation type="submission" date="2021-01" db="EMBL/GenBank/DDBJ databases">
        <authorList>
            <person name="Corre E."/>
            <person name="Pelletier E."/>
            <person name="Niang G."/>
            <person name="Scheremetjew M."/>
            <person name="Finn R."/>
            <person name="Kale V."/>
            <person name="Holt S."/>
            <person name="Cochrane G."/>
            <person name="Meng A."/>
            <person name="Brown T."/>
            <person name="Cohen L."/>
        </authorList>
    </citation>
    <scope>NUCLEOTIDE SEQUENCE</scope>
    <source>
        <strain evidence="1">RCC927</strain>
    </source>
</reference>
<sequence>MPTRPHVVGECVWTLARYQYSAEDGPVYQQADERALLALRRCFPFGGAFSDGELFRLALDLTGCTPLLSHWERVRGLYEENAEDDQSSDEDSSADLEYQAALRTPAIEAWPSLPWAMQEASSVMYPLHHPQHSARNTWAALQCIPLLDNILSDPVSCMLLYAPITLIGGRQPTPLNPSVP</sequence>
<accession>A0A7S3BXF8</accession>